<dbReference type="Proteomes" id="UP000799536">
    <property type="component" value="Unassembled WGS sequence"/>
</dbReference>
<reference evidence="1" key="1">
    <citation type="journal article" date="2020" name="Stud. Mycol.">
        <title>101 Dothideomycetes genomes: a test case for predicting lifestyles and emergence of pathogens.</title>
        <authorList>
            <person name="Haridas S."/>
            <person name="Albert R."/>
            <person name="Binder M."/>
            <person name="Bloem J."/>
            <person name="Labutti K."/>
            <person name="Salamov A."/>
            <person name="Andreopoulos B."/>
            <person name="Baker S."/>
            <person name="Barry K."/>
            <person name="Bills G."/>
            <person name="Bluhm B."/>
            <person name="Cannon C."/>
            <person name="Castanera R."/>
            <person name="Culley D."/>
            <person name="Daum C."/>
            <person name="Ezra D."/>
            <person name="Gonzalez J."/>
            <person name="Henrissat B."/>
            <person name="Kuo A."/>
            <person name="Liang C."/>
            <person name="Lipzen A."/>
            <person name="Lutzoni F."/>
            <person name="Magnuson J."/>
            <person name="Mondo S."/>
            <person name="Nolan M."/>
            <person name="Ohm R."/>
            <person name="Pangilinan J."/>
            <person name="Park H.-J."/>
            <person name="Ramirez L."/>
            <person name="Alfaro M."/>
            <person name="Sun H."/>
            <person name="Tritt A."/>
            <person name="Yoshinaga Y."/>
            <person name="Zwiers L.-H."/>
            <person name="Turgeon B."/>
            <person name="Goodwin S."/>
            <person name="Spatafora J."/>
            <person name="Crous P."/>
            <person name="Grigoriev I."/>
        </authorList>
    </citation>
    <scope>NUCLEOTIDE SEQUENCE</scope>
    <source>
        <strain evidence="1">ATCC 74209</strain>
    </source>
</reference>
<dbReference type="AlphaFoldDB" id="A0A9P4JUT9"/>
<organism evidence="1 2">
    <name type="scientific">Delitschia confertaspora ATCC 74209</name>
    <dbReference type="NCBI Taxonomy" id="1513339"/>
    <lineage>
        <taxon>Eukaryota</taxon>
        <taxon>Fungi</taxon>
        <taxon>Dikarya</taxon>
        <taxon>Ascomycota</taxon>
        <taxon>Pezizomycotina</taxon>
        <taxon>Dothideomycetes</taxon>
        <taxon>Pleosporomycetidae</taxon>
        <taxon>Pleosporales</taxon>
        <taxon>Delitschiaceae</taxon>
        <taxon>Delitschia</taxon>
    </lineage>
</organism>
<accession>A0A9P4JUT9</accession>
<evidence type="ECO:0000313" key="2">
    <source>
        <dbReference type="Proteomes" id="UP000799536"/>
    </source>
</evidence>
<proteinExistence type="predicted"/>
<protein>
    <submittedName>
        <fullName evidence="1">Uncharacterized protein</fullName>
    </submittedName>
</protein>
<evidence type="ECO:0000313" key="1">
    <source>
        <dbReference type="EMBL" id="KAF2205570.1"/>
    </source>
</evidence>
<name>A0A9P4JUT9_9PLEO</name>
<gene>
    <name evidence="1" type="ORF">GQ43DRAFT_300184</name>
</gene>
<dbReference type="EMBL" id="ML993853">
    <property type="protein sequence ID" value="KAF2205570.1"/>
    <property type="molecule type" value="Genomic_DNA"/>
</dbReference>
<comment type="caution">
    <text evidence="1">The sequence shown here is derived from an EMBL/GenBank/DDBJ whole genome shotgun (WGS) entry which is preliminary data.</text>
</comment>
<keyword evidence="2" id="KW-1185">Reference proteome</keyword>
<sequence length="169" mass="18705">MITSTIPLPTRHYLVYMVLVIRSTIRSQSHDHVLQTQTAGGPSVSRPIASVDGYAFRSTPIGSELLELLLTQEEVFQGETCTDSTAVICQQLLRTSPLRGSFPGSKNHGPLCLFLVFVCQFPSIPLPRPSSLSHLFVVDFYPFLAALCLPSLKPSSFYSSRCLLLQLYK</sequence>